<dbReference type="RefSeq" id="WP_058310234.1">
    <property type="nucleotide sequence ID" value="NZ_CYTW01000001.1"/>
</dbReference>
<dbReference type="Gene3D" id="3.30.300.30">
    <property type="match status" value="1"/>
</dbReference>
<evidence type="ECO:0000259" key="1">
    <source>
        <dbReference type="Pfam" id="PF00501"/>
    </source>
</evidence>
<dbReference type="Pfam" id="PF13193">
    <property type="entry name" value="AMP-binding_C"/>
    <property type="match status" value="1"/>
</dbReference>
<accession>A0A0N7M8N9</accession>
<reference evidence="4" key="1">
    <citation type="submission" date="2015-09" db="EMBL/GenBank/DDBJ databases">
        <authorList>
            <person name="Rodrigo-Torres Lidia"/>
            <person name="Arahal R.David."/>
        </authorList>
    </citation>
    <scope>NUCLEOTIDE SEQUENCE [LARGE SCALE GENOMIC DNA]</scope>
    <source>
        <strain evidence="4">CECT 7735</strain>
    </source>
</reference>
<proteinExistence type="predicted"/>
<dbReference type="PROSITE" id="PS00455">
    <property type="entry name" value="AMP_BINDING"/>
    <property type="match status" value="1"/>
</dbReference>
<dbReference type="InterPro" id="IPR050237">
    <property type="entry name" value="ATP-dep_AMP-bd_enzyme"/>
</dbReference>
<evidence type="ECO:0000313" key="4">
    <source>
        <dbReference type="Proteomes" id="UP000051870"/>
    </source>
</evidence>
<dbReference type="STRING" id="1715693.PH7735_01072"/>
<sequence>MNLALWLERVAQVALERPAIFLGQTCTETYGSFFEKALRVAGWLHTQGIKPGDRVGLFMKNVPEYLIAQYGVWAAGGVVVPINAKLHAREAAWILENAEAHFCFTSKGLHAALAKVTTLSCLDVTSSDWRNVIAPAPVFAPVPRQADDLSWLFYTSGTTGRPKGVMITNRMLHAMALSYFADVDEVTGEDTALYAAPMSHGAGIYNLMHVMKGARHVLPASGGFDEAEIFALARYHKRVHMFCAPTMVKRMTEVAKETGETGEGLRTIVYGGGPMYVADIVEAVDHFGPIFVQIYGQGECPMCISALSRSDVSDRSHVDWQARLASVGRAQSVVELAIGDEQGRPLPAGTVGEIMARGDAVMPGYWNNPEASAKTIVNGWLMTGDMGTLSDDGYLTLKDRSKDLIISGGTNIYPREVEEALLLHPDVVEVSVVGRPHPEWGEDVVAFVVCRGALDEDRLDAHCLDQIARFKRPKAYYEIRELPKNNYGKVLKTELRKQLETSND</sequence>
<name>A0A0N7M8N9_9RHOB</name>
<dbReference type="Pfam" id="PF00501">
    <property type="entry name" value="AMP-binding"/>
    <property type="match status" value="1"/>
</dbReference>
<dbReference type="InterPro" id="IPR000873">
    <property type="entry name" value="AMP-dep_synth/lig_dom"/>
</dbReference>
<keyword evidence="4" id="KW-1185">Reference proteome</keyword>
<dbReference type="EMBL" id="CYTW01000001">
    <property type="protein sequence ID" value="CUJ89364.1"/>
    <property type="molecule type" value="Genomic_DNA"/>
</dbReference>
<feature type="domain" description="AMP-dependent synthetase/ligase" evidence="1">
    <location>
        <begin position="8"/>
        <end position="366"/>
    </location>
</feature>
<dbReference type="EC" id="6.2.1.3" evidence="3"/>
<dbReference type="PANTHER" id="PTHR43767">
    <property type="entry name" value="LONG-CHAIN-FATTY-ACID--COA LIGASE"/>
    <property type="match status" value="1"/>
</dbReference>
<keyword evidence="3" id="KW-0436">Ligase</keyword>
<evidence type="ECO:0000313" key="3">
    <source>
        <dbReference type="EMBL" id="CUJ89364.1"/>
    </source>
</evidence>
<dbReference type="Gene3D" id="3.40.50.12780">
    <property type="entry name" value="N-terminal domain of ligase-like"/>
    <property type="match status" value="1"/>
</dbReference>
<gene>
    <name evidence="3" type="primary">lcfB_2</name>
    <name evidence="3" type="ORF">PH7735_01072</name>
</gene>
<dbReference type="GeneID" id="83880136"/>
<protein>
    <submittedName>
        <fullName evidence="3">Long-chain-fatty-acid--CoA ligase</fullName>
        <ecNumber evidence="3">6.2.1.3</ecNumber>
    </submittedName>
</protein>
<dbReference type="InterPro" id="IPR042099">
    <property type="entry name" value="ANL_N_sf"/>
</dbReference>
<dbReference type="Proteomes" id="UP000051870">
    <property type="component" value="Unassembled WGS sequence"/>
</dbReference>
<dbReference type="PANTHER" id="PTHR43767:SF1">
    <property type="entry name" value="NONRIBOSOMAL PEPTIDE SYNTHASE PES1 (EUROFUNG)-RELATED"/>
    <property type="match status" value="1"/>
</dbReference>
<organism evidence="3 4">
    <name type="scientific">Shimia thalassica</name>
    <dbReference type="NCBI Taxonomy" id="1715693"/>
    <lineage>
        <taxon>Bacteria</taxon>
        <taxon>Pseudomonadati</taxon>
        <taxon>Pseudomonadota</taxon>
        <taxon>Alphaproteobacteria</taxon>
        <taxon>Rhodobacterales</taxon>
        <taxon>Roseobacteraceae</taxon>
    </lineage>
</organism>
<dbReference type="InterPro" id="IPR020845">
    <property type="entry name" value="AMP-binding_CS"/>
</dbReference>
<dbReference type="AlphaFoldDB" id="A0A0N7M8N9"/>
<feature type="domain" description="AMP-binding enzyme C-terminal" evidence="2">
    <location>
        <begin position="416"/>
        <end position="489"/>
    </location>
</feature>
<dbReference type="InterPro" id="IPR045851">
    <property type="entry name" value="AMP-bd_C_sf"/>
</dbReference>
<evidence type="ECO:0000259" key="2">
    <source>
        <dbReference type="Pfam" id="PF13193"/>
    </source>
</evidence>
<dbReference type="InterPro" id="IPR025110">
    <property type="entry name" value="AMP-bd_C"/>
</dbReference>
<dbReference type="GO" id="GO:0004467">
    <property type="term" value="F:long-chain fatty acid-CoA ligase activity"/>
    <property type="evidence" value="ECO:0007669"/>
    <property type="project" value="UniProtKB-EC"/>
</dbReference>
<dbReference type="SUPFAM" id="SSF56801">
    <property type="entry name" value="Acetyl-CoA synthetase-like"/>
    <property type="match status" value="1"/>
</dbReference>